<evidence type="ECO:0000313" key="10">
    <source>
        <dbReference type="Proteomes" id="UP000018458"/>
    </source>
</evidence>
<keyword evidence="2" id="KW-0227">DNA damage</keyword>
<dbReference type="PANTHER" id="PTHR33516">
    <property type="entry name" value="LEXA REPRESSOR"/>
    <property type="match status" value="1"/>
</dbReference>
<evidence type="ECO:0000256" key="7">
    <source>
        <dbReference type="RuleBase" id="RU003991"/>
    </source>
</evidence>
<dbReference type="GO" id="GO:0006281">
    <property type="term" value="P:DNA repair"/>
    <property type="evidence" value="ECO:0007669"/>
    <property type="project" value="UniProtKB-KW"/>
</dbReference>
<name>E8LHI6_SUCHY</name>
<gene>
    <name evidence="9" type="ORF">HMPREF9444_00159</name>
</gene>
<dbReference type="InterPro" id="IPR039418">
    <property type="entry name" value="LexA-like"/>
</dbReference>
<dbReference type="GO" id="GO:0016787">
    <property type="term" value="F:hydrolase activity"/>
    <property type="evidence" value="ECO:0007669"/>
    <property type="project" value="UniProtKB-KW"/>
</dbReference>
<keyword evidence="3 7" id="KW-0378">Hydrolase</keyword>
<evidence type="ECO:0000256" key="6">
    <source>
        <dbReference type="ARBA" id="ARBA00023236"/>
    </source>
</evidence>
<evidence type="ECO:0000256" key="3">
    <source>
        <dbReference type="ARBA" id="ARBA00022801"/>
    </source>
</evidence>
<dbReference type="PANTHER" id="PTHR33516:SF2">
    <property type="entry name" value="LEXA REPRESSOR-RELATED"/>
    <property type="match status" value="1"/>
</dbReference>
<sequence>MMSDVEIYAVINSSLSNESIPLSLENVEAGFPLPNGGQIDRRLDVNSYLLDHPKATIAFTVSGESMIDAGILPGDLVLVDTMKEACDKDVVVASVDNEYTIKELRIGPPLQLLPKNKEYSPIKFEDGMEVKILGPVVSVIRKYK</sequence>
<dbReference type="CDD" id="cd06529">
    <property type="entry name" value="S24_LexA-like"/>
    <property type="match status" value="1"/>
</dbReference>
<keyword evidence="10" id="KW-1185">Reference proteome</keyword>
<proteinExistence type="inferred from homology"/>
<dbReference type="InterPro" id="IPR036286">
    <property type="entry name" value="LexA/Signal_pep-like_sf"/>
</dbReference>
<accession>E8LHI6</accession>
<evidence type="ECO:0000256" key="2">
    <source>
        <dbReference type="ARBA" id="ARBA00022763"/>
    </source>
</evidence>
<dbReference type="eggNOG" id="COG1974">
    <property type="taxonomic scope" value="Bacteria"/>
</dbReference>
<dbReference type="SUPFAM" id="SSF51306">
    <property type="entry name" value="LexA/Signal peptidase"/>
    <property type="match status" value="1"/>
</dbReference>
<dbReference type="InterPro" id="IPR006197">
    <property type="entry name" value="Peptidase_S24_LexA"/>
</dbReference>
<evidence type="ECO:0000256" key="5">
    <source>
        <dbReference type="ARBA" id="ARBA00023204"/>
    </source>
</evidence>
<dbReference type="RefSeq" id="WP_009142386.1">
    <property type="nucleotide sequence ID" value="NZ_GL830945.1"/>
</dbReference>
<dbReference type="Gene3D" id="2.10.109.10">
    <property type="entry name" value="Umud Fragment, subunit A"/>
    <property type="match status" value="1"/>
</dbReference>
<dbReference type="GO" id="GO:0006355">
    <property type="term" value="P:regulation of DNA-templated transcription"/>
    <property type="evidence" value="ECO:0007669"/>
    <property type="project" value="InterPro"/>
</dbReference>
<evidence type="ECO:0000259" key="8">
    <source>
        <dbReference type="Pfam" id="PF00717"/>
    </source>
</evidence>
<dbReference type="STRING" id="762983.HMPREF9444_00159"/>
<reference evidence="9 10" key="1">
    <citation type="submission" date="2011-01" db="EMBL/GenBank/DDBJ databases">
        <authorList>
            <person name="Weinstock G."/>
            <person name="Sodergren E."/>
            <person name="Clifton S."/>
            <person name="Fulton L."/>
            <person name="Fulton B."/>
            <person name="Courtney L."/>
            <person name="Fronick C."/>
            <person name="Harrison M."/>
            <person name="Strong C."/>
            <person name="Farmer C."/>
            <person name="Delahaunty K."/>
            <person name="Markovic C."/>
            <person name="Hall O."/>
            <person name="Minx P."/>
            <person name="Tomlinson C."/>
            <person name="Mitreva M."/>
            <person name="Hou S."/>
            <person name="Chen J."/>
            <person name="Wollam A."/>
            <person name="Pepin K.H."/>
            <person name="Johnson M."/>
            <person name="Bhonagiri V."/>
            <person name="Zhang X."/>
            <person name="Suruliraj S."/>
            <person name="Warren W."/>
            <person name="Chinwalla A."/>
            <person name="Mardis E.R."/>
            <person name="Wilson R.K."/>
        </authorList>
    </citation>
    <scope>NUCLEOTIDE SEQUENCE [LARGE SCALE GENOMIC DNA]</scope>
    <source>
        <strain evidence="10">DSM 22608 / JCM 16073 / KCTC 15190 / YIT 12066</strain>
    </source>
</reference>
<dbReference type="InterPro" id="IPR050077">
    <property type="entry name" value="LexA_repressor"/>
</dbReference>
<dbReference type="HOGENOM" id="CLU_066192_0_0_6"/>
<evidence type="ECO:0000313" key="9">
    <source>
        <dbReference type="EMBL" id="EFY08005.1"/>
    </source>
</evidence>
<keyword evidence="4 7" id="KW-0068">Autocatalytic cleavage</keyword>
<dbReference type="GO" id="GO:0003677">
    <property type="term" value="F:DNA binding"/>
    <property type="evidence" value="ECO:0007669"/>
    <property type="project" value="InterPro"/>
</dbReference>
<dbReference type="MEROPS" id="S24.001"/>
<keyword evidence="5" id="KW-0234">DNA repair</keyword>
<dbReference type="Pfam" id="PF00717">
    <property type="entry name" value="Peptidase_S24"/>
    <property type="match status" value="1"/>
</dbReference>
<dbReference type="Proteomes" id="UP000018458">
    <property type="component" value="Unassembled WGS sequence"/>
</dbReference>
<evidence type="ECO:0000256" key="1">
    <source>
        <dbReference type="ARBA" id="ARBA00007484"/>
    </source>
</evidence>
<organism evidence="9 10">
    <name type="scientific">Succinatimonas hippei (strain DSM 22608 / JCM 16073 / KCTC 15190 / YIT 12066)</name>
    <dbReference type="NCBI Taxonomy" id="762983"/>
    <lineage>
        <taxon>Bacteria</taxon>
        <taxon>Pseudomonadati</taxon>
        <taxon>Pseudomonadota</taxon>
        <taxon>Gammaproteobacteria</taxon>
        <taxon>Aeromonadales</taxon>
        <taxon>Succinivibrionaceae</taxon>
        <taxon>Succinatimonas</taxon>
    </lineage>
</organism>
<comment type="similarity">
    <text evidence="1 7">Belongs to the peptidase S24 family.</text>
</comment>
<protein>
    <submittedName>
        <fullName evidence="9">Peptidase S24-like protein</fullName>
    </submittedName>
</protein>
<feature type="domain" description="Peptidase S24/S26A/S26B/S26C" evidence="8">
    <location>
        <begin position="25"/>
        <end position="137"/>
    </location>
</feature>
<comment type="caution">
    <text evidence="9">The sequence shown here is derived from an EMBL/GenBank/DDBJ whole genome shotgun (WGS) entry which is preliminary data.</text>
</comment>
<dbReference type="PRINTS" id="PR00726">
    <property type="entry name" value="LEXASERPTASE"/>
</dbReference>
<dbReference type="EMBL" id="AEVO01000007">
    <property type="protein sequence ID" value="EFY08005.1"/>
    <property type="molecule type" value="Genomic_DNA"/>
</dbReference>
<dbReference type="OrthoDB" id="9787787at2"/>
<keyword evidence="6" id="KW-0742">SOS response</keyword>
<dbReference type="GO" id="GO:0009432">
    <property type="term" value="P:SOS response"/>
    <property type="evidence" value="ECO:0007669"/>
    <property type="project" value="UniProtKB-KW"/>
</dbReference>
<dbReference type="InterPro" id="IPR015927">
    <property type="entry name" value="Peptidase_S24_S26A/B/C"/>
</dbReference>
<dbReference type="AlphaFoldDB" id="E8LHI6"/>
<evidence type="ECO:0000256" key="4">
    <source>
        <dbReference type="ARBA" id="ARBA00022813"/>
    </source>
</evidence>